<dbReference type="PANTHER" id="PTHR35352">
    <property type="entry name" value="COILED-COIL DOMAIN-CONTAINING PROTEIN 150"/>
    <property type="match status" value="1"/>
</dbReference>
<dbReference type="STRING" id="8840.ENSAPLP00000015891"/>
<dbReference type="OMA" id="CKETENQ"/>
<dbReference type="AlphaFoldDB" id="U3J8R3"/>
<dbReference type="Proteomes" id="UP000016666">
    <property type="component" value="Chromosome 7"/>
</dbReference>
<dbReference type="PANTHER" id="PTHR35352:SF1">
    <property type="entry name" value="COILED-COIL DOMAIN-CONTAINING PROTEIN 150"/>
    <property type="match status" value="1"/>
</dbReference>
<keyword evidence="1" id="KW-0175">Coiled coil</keyword>
<evidence type="ECO:0000313" key="2">
    <source>
        <dbReference type="Ensembl" id="ENSAPLP00000015891.2"/>
    </source>
</evidence>
<evidence type="ECO:0000313" key="3">
    <source>
        <dbReference type="Proteomes" id="UP000016666"/>
    </source>
</evidence>
<organism evidence="2 3">
    <name type="scientific">Anas platyrhynchos platyrhynchos</name>
    <name type="common">Northern mallard</name>
    <dbReference type="NCBI Taxonomy" id="8840"/>
    <lineage>
        <taxon>Eukaryota</taxon>
        <taxon>Metazoa</taxon>
        <taxon>Chordata</taxon>
        <taxon>Craniata</taxon>
        <taxon>Vertebrata</taxon>
        <taxon>Euteleostomi</taxon>
        <taxon>Archelosauria</taxon>
        <taxon>Archosauria</taxon>
        <taxon>Dinosauria</taxon>
        <taxon>Saurischia</taxon>
        <taxon>Theropoda</taxon>
        <taxon>Coelurosauria</taxon>
        <taxon>Aves</taxon>
        <taxon>Neognathae</taxon>
        <taxon>Galloanserae</taxon>
        <taxon>Anseriformes</taxon>
        <taxon>Anatidae</taxon>
        <taxon>Anatinae</taxon>
        <taxon>Anas</taxon>
    </lineage>
</organism>
<accession>U3J8R3</accession>
<reference evidence="2" key="3">
    <citation type="submission" date="2025-09" db="UniProtKB">
        <authorList>
            <consortium name="Ensembl"/>
        </authorList>
    </citation>
    <scope>IDENTIFICATION</scope>
</reference>
<sequence>MAPKRKKSPAKVIESNLRAYNPMVSLKILLNAVKNIGEKTEDKINVLSPRFLKTLSSTGLNKGNFNVVSDNHDIQFIKTMANLQRQLEAAKDNNSKVIMMLEHVLASHSKMQTVLDTVQTELGHKDTEIKVARMDKKTLALRLEEVQQANNVLQSKLIHTQYDLKSKGAEHQQLVLFTVLIFSHANRDLQQKVIELEKTSSSYREKLKSQRAQVKCCLVTKANAGGIKEIETELREIEAIKEEYQKKNYEQVSFPDQFPLKSLRSEMQILLEKQRKVQVQNRQLETQLEAERRRVHLLENEHQMTNNLKEAQHWFKSEFYSLQLDCLKNHQLVNFEDSSSKEIVKNASMFFSESKENRLREVSDSSYWSELQLPKLFIGPYTWMEGRPFFLF</sequence>
<dbReference type="InterPro" id="IPR038807">
    <property type="entry name" value="CCDC150"/>
</dbReference>
<reference evidence="2" key="2">
    <citation type="submission" date="2025-08" db="UniProtKB">
        <authorList>
            <consortium name="Ensembl"/>
        </authorList>
    </citation>
    <scope>IDENTIFICATION</scope>
</reference>
<dbReference type="Ensembl" id="ENSAPLT00000016696.2">
    <property type="protein sequence ID" value="ENSAPLP00000015891.2"/>
    <property type="gene ID" value="ENSAPLG00000015999.2"/>
</dbReference>
<feature type="coiled-coil region" evidence="1">
    <location>
        <begin position="186"/>
        <end position="308"/>
    </location>
</feature>
<name>U3J8R3_ANAPP</name>
<protein>
    <submittedName>
        <fullName evidence="2">Uncharacterized protein</fullName>
    </submittedName>
</protein>
<reference evidence="2 3" key="1">
    <citation type="submission" date="2017-10" db="EMBL/GenBank/DDBJ databases">
        <title>A new Pekin duck reference genome.</title>
        <authorList>
            <person name="Hou Z.-C."/>
            <person name="Zhou Z.-K."/>
            <person name="Zhu F."/>
            <person name="Hou S.-S."/>
        </authorList>
    </citation>
    <scope>NUCLEOTIDE SEQUENCE [LARGE SCALE GENOMIC DNA]</scope>
</reference>
<keyword evidence="3" id="KW-1185">Reference proteome</keyword>
<dbReference type="GeneTree" id="ENSGT01150000288917"/>
<dbReference type="HOGENOM" id="CLU_032818_0_0_1"/>
<evidence type="ECO:0000256" key="1">
    <source>
        <dbReference type="SAM" id="Coils"/>
    </source>
</evidence>
<proteinExistence type="predicted"/>